<evidence type="ECO:0000313" key="2">
    <source>
        <dbReference type="EMBL" id="SIT51564.1"/>
    </source>
</evidence>
<gene>
    <name evidence="2" type="ORF">BN2476_1240025</name>
</gene>
<dbReference type="EMBL" id="CYGY02000124">
    <property type="protein sequence ID" value="SIT51564.1"/>
    <property type="molecule type" value="Genomic_DNA"/>
</dbReference>
<protein>
    <submittedName>
        <fullName evidence="2">Uncharacterized protein</fullName>
    </submittedName>
</protein>
<dbReference type="AlphaFoldDB" id="A0A1N7SXC9"/>
<dbReference type="Proteomes" id="UP000195569">
    <property type="component" value="Unassembled WGS sequence"/>
</dbReference>
<evidence type="ECO:0000256" key="1">
    <source>
        <dbReference type="SAM" id="MobiDB-lite"/>
    </source>
</evidence>
<evidence type="ECO:0000313" key="3">
    <source>
        <dbReference type="Proteomes" id="UP000195569"/>
    </source>
</evidence>
<organism evidence="2 3">
    <name type="scientific">Paraburkholderia piptadeniae</name>
    <dbReference type="NCBI Taxonomy" id="1701573"/>
    <lineage>
        <taxon>Bacteria</taxon>
        <taxon>Pseudomonadati</taxon>
        <taxon>Pseudomonadota</taxon>
        <taxon>Betaproteobacteria</taxon>
        <taxon>Burkholderiales</taxon>
        <taxon>Burkholderiaceae</taxon>
        <taxon>Paraburkholderia</taxon>
    </lineage>
</organism>
<name>A0A1N7SXC9_9BURK</name>
<sequence>MCGVMGVMNQIAVRTNEAAADVGAQRDFAGIAIDAQDGVAVRHGRLACQSVRPAGRRDPRRTCAKWSTISPSCEFRGANSRSGSTKRHDQRTGR</sequence>
<keyword evidence="3" id="KW-1185">Reference proteome</keyword>
<feature type="region of interest" description="Disordered" evidence="1">
    <location>
        <begin position="74"/>
        <end position="94"/>
    </location>
</feature>
<reference evidence="2" key="1">
    <citation type="submission" date="2016-12" db="EMBL/GenBank/DDBJ databases">
        <authorList>
            <person name="Moulin L."/>
        </authorList>
    </citation>
    <scope>NUCLEOTIDE SEQUENCE [LARGE SCALE GENOMIC DNA]</scope>
    <source>
        <strain evidence="2">STM 7183</strain>
    </source>
</reference>
<comment type="caution">
    <text evidence="2">The sequence shown here is derived from an EMBL/GenBank/DDBJ whole genome shotgun (WGS) entry which is preliminary data.</text>
</comment>
<proteinExistence type="predicted"/>
<accession>A0A1N7SXC9</accession>